<evidence type="ECO:0000256" key="9">
    <source>
        <dbReference type="ARBA" id="ARBA00023303"/>
    </source>
</evidence>
<evidence type="ECO:0000256" key="4">
    <source>
        <dbReference type="ARBA" id="ARBA00022692"/>
    </source>
</evidence>
<feature type="transmembrane region" description="Helical" evidence="12">
    <location>
        <begin position="68"/>
        <end position="86"/>
    </location>
</feature>
<dbReference type="Pfam" id="PF02537">
    <property type="entry name" value="CRCB"/>
    <property type="match status" value="1"/>
</dbReference>
<feature type="binding site" evidence="12">
    <location>
        <position position="76"/>
    </location>
    <ligand>
        <name>Na(+)</name>
        <dbReference type="ChEBI" id="CHEBI:29101"/>
        <note>structural</note>
    </ligand>
</feature>
<dbReference type="RefSeq" id="WP_123522405.1">
    <property type="nucleotide sequence ID" value="NZ_JBHLWF010000019.1"/>
</dbReference>
<evidence type="ECO:0000256" key="2">
    <source>
        <dbReference type="ARBA" id="ARBA00022475"/>
    </source>
</evidence>
<dbReference type="EMBL" id="SMAF01000016">
    <property type="protein sequence ID" value="TCS96158.1"/>
    <property type="molecule type" value="Genomic_DNA"/>
</dbReference>
<comment type="catalytic activity">
    <reaction evidence="11">
        <text>fluoride(in) = fluoride(out)</text>
        <dbReference type="Rhea" id="RHEA:76159"/>
        <dbReference type="ChEBI" id="CHEBI:17051"/>
    </reaction>
    <physiologicalReaction direction="left-to-right" evidence="11">
        <dbReference type="Rhea" id="RHEA:76160"/>
    </physiologicalReaction>
</comment>
<keyword evidence="14" id="KW-1185">Reference proteome</keyword>
<dbReference type="HAMAP" id="MF_00454">
    <property type="entry name" value="FluC"/>
    <property type="match status" value="1"/>
</dbReference>
<dbReference type="PANTHER" id="PTHR28259:SF1">
    <property type="entry name" value="FLUORIDE EXPORT PROTEIN 1-RELATED"/>
    <property type="match status" value="1"/>
</dbReference>
<keyword evidence="8 12" id="KW-0472">Membrane</keyword>
<dbReference type="InterPro" id="IPR003691">
    <property type="entry name" value="FluC"/>
</dbReference>
<keyword evidence="12" id="KW-0813">Transport</keyword>
<protein>
    <recommendedName>
        <fullName evidence="12">Fluoride-specific ion channel FluC</fullName>
    </recommendedName>
</protein>
<evidence type="ECO:0000256" key="11">
    <source>
        <dbReference type="ARBA" id="ARBA00035585"/>
    </source>
</evidence>
<keyword evidence="4 12" id="KW-0812">Transmembrane</keyword>
<keyword evidence="2 12" id="KW-1003">Cell membrane</keyword>
<dbReference type="PANTHER" id="PTHR28259">
    <property type="entry name" value="FLUORIDE EXPORT PROTEIN 1-RELATED"/>
    <property type="match status" value="1"/>
</dbReference>
<evidence type="ECO:0000256" key="10">
    <source>
        <dbReference type="ARBA" id="ARBA00035120"/>
    </source>
</evidence>
<proteinExistence type="inferred from homology"/>
<evidence type="ECO:0000256" key="8">
    <source>
        <dbReference type="ARBA" id="ARBA00023136"/>
    </source>
</evidence>
<dbReference type="Proteomes" id="UP000294599">
    <property type="component" value="Unassembled WGS sequence"/>
</dbReference>
<dbReference type="AlphaFoldDB" id="A0A4S3KYV1"/>
<accession>A0A4S3KYV1</accession>
<keyword evidence="3" id="KW-0997">Cell inner membrane</keyword>
<evidence type="ECO:0000256" key="5">
    <source>
        <dbReference type="ARBA" id="ARBA00022989"/>
    </source>
</evidence>
<reference evidence="13 14" key="1">
    <citation type="submission" date="2019-03" db="EMBL/GenBank/DDBJ databases">
        <title>Genomic Encyclopedia of Type Strains, Phase IV (KMG-IV): sequencing the most valuable type-strain genomes for metagenomic binning, comparative biology and taxonomic classification.</title>
        <authorList>
            <person name="Goeker M."/>
        </authorList>
    </citation>
    <scope>NUCLEOTIDE SEQUENCE [LARGE SCALE GENOMIC DNA]</scope>
    <source>
        <strain evidence="13 14">DSM 21944</strain>
    </source>
</reference>
<evidence type="ECO:0000256" key="6">
    <source>
        <dbReference type="ARBA" id="ARBA00023053"/>
    </source>
</evidence>
<feature type="binding site" evidence="12">
    <location>
        <position position="79"/>
    </location>
    <ligand>
        <name>Na(+)</name>
        <dbReference type="ChEBI" id="CHEBI:29101"/>
        <note>structural</note>
    </ligand>
</feature>
<keyword evidence="12" id="KW-0479">Metal-binding</keyword>
<evidence type="ECO:0000256" key="1">
    <source>
        <dbReference type="ARBA" id="ARBA00004651"/>
    </source>
</evidence>
<dbReference type="OrthoDB" id="9806299at2"/>
<sequence length="126" mass="13021">MHAVLLVGSGGFLGAVARYALAAWIVQVAGTDRFPWGTLVVNVAGCLAVSVLAGAAERFNALGPDARLFLVTGVLGGFTTFSAFGLETVQMLRRGDAVNAALYAGASMGLGVFAVWLGLRLLTVHR</sequence>
<comment type="similarity">
    <text evidence="10 12">Belongs to the fluoride channel Fluc/FEX (TC 1.A.43) family.</text>
</comment>
<keyword evidence="9 12" id="KW-0407">Ion channel</keyword>
<keyword evidence="5 12" id="KW-1133">Transmembrane helix</keyword>
<organism evidence="13 14">
    <name type="scientific">Pseudofulvimonas gallinarii</name>
    <dbReference type="NCBI Taxonomy" id="634155"/>
    <lineage>
        <taxon>Bacteria</taxon>
        <taxon>Pseudomonadati</taxon>
        <taxon>Pseudomonadota</taxon>
        <taxon>Gammaproteobacteria</taxon>
        <taxon>Lysobacterales</taxon>
        <taxon>Rhodanobacteraceae</taxon>
        <taxon>Pseudofulvimonas</taxon>
    </lineage>
</organism>
<dbReference type="GO" id="GO:0005886">
    <property type="term" value="C:plasma membrane"/>
    <property type="evidence" value="ECO:0007669"/>
    <property type="project" value="UniProtKB-SubCell"/>
</dbReference>
<gene>
    <name evidence="12" type="primary">fluC</name>
    <name evidence="12" type="synonym">crcB</name>
    <name evidence="13" type="ORF">EDC25_11612</name>
</gene>
<keyword evidence="7 12" id="KW-0406">Ion transport</keyword>
<feature type="transmembrane region" description="Helical" evidence="12">
    <location>
        <begin position="38"/>
        <end position="56"/>
    </location>
</feature>
<comment type="function">
    <text evidence="12">Fluoride-specific ion channel. Important for reducing fluoride concentration in the cell, thus reducing its toxicity.</text>
</comment>
<keyword evidence="6 12" id="KW-0915">Sodium</keyword>
<dbReference type="GO" id="GO:0062054">
    <property type="term" value="F:fluoride channel activity"/>
    <property type="evidence" value="ECO:0007669"/>
    <property type="project" value="UniProtKB-UniRule"/>
</dbReference>
<name>A0A4S3KYV1_9GAMM</name>
<evidence type="ECO:0000313" key="13">
    <source>
        <dbReference type="EMBL" id="TCS96158.1"/>
    </source>
</evidence>
<evidence type="ECO:0000256" key="7">
    <source>
        <dbReference type="ARBA" id="ARBA00023065"/>
    </source>
</evidence>
<comment type="caution">
    <text evidence="13">The sequence shown here is derived from an EMBL/GenBank/DDBJ whole genome shotgun (WGS) entry which is preliminary data.</text>
</comment>
<evidence type="ECO:0000256" key="3">
    <source>
        <dbReference type="ARBA" id="ARBA00022519"/>
    </source>
</evidence>
<comment type="subcellular location">
    <subcellularLocation>
        <location evidence="1 12">Cell membrane</location>
        <topology evidence="1 12">Multi-pass membrane protein</topology>
    </subcellularLocation>
</comment>
<dbReference type="NCBIfam" id="TIGR00494">
    <property type="entry name" value="crcB"/>
    <property type="match status" value="1"/>
</dbReference>
<comment type="activity regulation">
    <text evidence="12">Na(+) is not transported, but it plays an essential structural role and its presence is essential for fluoride channel function.</text>
</comment>
<dbReference type="GO" id="GO:0046872">
    <property type="term" value="F:metal ion binding"/>
    <property type="evidence" value="ECO:0007669"/>
    <property type="project" value="UniProtKB-KW"/>
</dbReference>
<feature type="transmembrane region" description="Helical" evidence="12">
    <location>
        <begin position="98"/>
        <end position="119"/>
    </location>
</feature>
<dbReference type="GO" id="GO:0140114">
    <property type="term" value="P:cellular detoxification of fluoride"/>
    <property type="evidence" value="ECO:0007669"/>
    <property type="project" value="UniProtKB-UniRule"/>
</dbReference>
<evidence type="ECO:0000256" key="12">
    <source>
        <dbReference type="HAMAP-Rule" id="MF_00454"/>
    </source>
</evidence>
<evidence type="ECO:0000313" key="14">
    <source>
        <dbReference type="Proteomes" id="UP000294599"/>
    </source>
</evidence>